<evidence type="ECO:0000256" key="1">
    <source>
        <dbReference type="ARBA" id="ARBA00022723"/>
    </source>
</evidence>
<evidence type="ECO:0000256" key="4">
    <source>
        <dbReference type="PROSITE-ProRule" id="PRU00024"/>
    </source>
</evidence>
<organism evidence="9 10">
    <name type="scientific">Erinaceus europaeus</name>
    <name type="common">Western European hedgehog</name>
    <dbReference type="NCBI Taxonomy" id="9365"/>
    <lineage>
        <taxon>Eukaryota</taxon>
        <taxon>Metazoa</taxon>
        <taxon>Chordata</taxon>
        <taxon>Craniata</taxon>
        <taxon>Vertebrata</taxon>
        <taxon>Euteleostomi</taxon>
        <taxon>Mammalia</taxon>
        <taxon>Eutheria</taxon>
        <taxon>Laurasiatheria</taxon>
        <taxon>Eulipotyphla</taxon>
        <taxon>Erinaceidae</taxon>
        <taxon>Erinaceinae</taxon>
        <taxon>Erinaceus</taxon>
    </lineage>
</organism>
<feature type="domain" description="RING-type" evidence="6">
    <location>
        <begin position="15"/>
        <end position="60"/>
    </location>
</feature>
<sequence>MASGILVDIQEEVTCPICLELLSEPLSLNCGHSFCQACITANKNELLTDLEGKSSCPVCRTSYQPGDLRPNRHLANIAGRLREVKWSLKEEQKTAPLCARHGEKLLLFCKEDWKVICWLCERSQEHHGHKTFLLEEVVKECQEKFQKTLQRLGKKQQEIESLEIDIRRQGTQWKSQIEKEMQSVQAEYKQLRDVLDSEEQMELQMLKTQEGDILSKMTEAEHELAQQRQLVTALISNLDHQLLGSAVEMLQVRRRSFRQNLNLKTTEDKKEGRRWMKRKTKKKEVSYFKDQLVRVLGLIFVIHRSETLILKKLTRFSMPERSVHQAPGLRRTIQALNELKDVQQYWVDITLEPDTQKCSAVVSSDGRQVRYMYNGSFFMNHLIGKRMQRNRAPMRPAHNSNTPEQGGYCEDYGVLGSRIITSGKHYWEVDVSHKRAWILGIYDAGCCQQNQTGPVLQDQGFPLLKKHVYSLYQPKYGYQVIGLQNTSEYVAFVDSSTGDAETVTLSTTVPPRRVGIFLDGEADTLSFYNVTNQGCLIYKFSSCSFSQEVRPYLNPMTCEFPMTVC</sequence>
<dbReference type="Pfam" id="PF13445">
    <property type="entry name" value="zf-RING_UBOX"/>
    <property type="match status" value="1"/>
</dbReference>
<dbReference type="InterPro" id="IPR013083">
    <property type="entry name" value="Znf_RING/FYVE/PHD"/>
</dbReference>
<feature type="domain" description="B30.2/SPRY" evidence="8">
    <location>
        <begin position="329"/>
        <end position="565"/>
    </location>
</feature>
<dbReference type="Proteomes" id="UP001652624">
    <property type="component" value="Chromosome 17"/>
</dbReference>
<evidence type="ECO:0000259" key="6">
    <source>
        <dbReference type="PROSITE" id="PS50089"/>
    </source>
</evidence>
<dbReference type="InterPro" id="IPR050143">
    <property type="entry name" value="TRIM/RBCC"/>
</dbReference>
<dbReference type="InterPro" id="IPR027370">
    <property type="entry name" value="Znf-RING_euk"/>
</dbReference>
<dbReference type="PROSITE" id="PS50089">
    <property type="entry name" value="ZF_RING_2"/>
    <property type="match status" value="1"/>
</dbReference>
<dbReference type="PROSITE" id="PS50188">
    <property type="entry name" value="B302_SPRY"/>
    <property type="match status" value="1"/>
</dbReference>
<dbReference type="PROSITE" id="PS50119">
    <property type="entry name" value="ZF_BBOX"/>
    <property type="match status" value="1"/>
</dbReference>
<dbReference type="Gene3D" id="3.30.160.60">
    <property type="entry name" value="Classic Zinc Finger"/>
    <property type="match status" value="1"/>
</dbReference>
<dbReference type="SMART" id="SM00449">
    <property type="entry name" value="SPRY"/>
    <property type="match status" value="1"/>
</dbReference>
<protein>
    <submittedName>
        <fullName evidence="10">Tripartite motif-containing protein 5</fullName>
    </submittedName>
</protein>
<dbReference type="InterPro" id="IPR003879">
    <property type="entry name" value="Butyrophylin_SPRY"/>
</dbReference>
<evidence type="ECO:0000313" key="10">
    <source>
        <dbReference type="RefSeq" id="XP_060031801.1"/>
    </source>
</evidence>
<dbReference type="SUPFAM" id="SSF57850">
    <property type="entry name" value="RING/U-box"/>
    <property type="match status" value="1"/>
</dbReference>
<evidence type="ECO:0000259" key="8">
    <source>
        <dbReference type="PROSITE" id="PS50188"/>
    </source>
</evidence>
<dbReference type="PRINTS" id="PR01407">
    <property type="entry name" value="BUTYPHLNCDUF"/>
</dbReference>
<dbReference type="InterPro" id="IPR001870">
    <property type="entry name" value="B30.2/SPRY"/>
</dbReference>
<reference evidence="10" key="1">
    <citation type="submission" date="2025-08" db="UniProtKB">
        <authorList>
            <consortium name="RefSeq"/>
        </authorList>
    </citation>
    <scope>IDENTIFICATION</scope>
</reference>
<dbReference type="InterPro" id="IPR000315">
    <property type="entry name" value="Znf_B-box"/>
</dbReference>
<dbReference type="PANTHER" id="PTHR24103">
    <property type="entry name" value="E3 UBIQUITIN-PROTEIN LIGASE TRIM"/>
    <property type="match status" value="1"/>
</dbReference>
<dbReference type="InterPro" id="IPR003877">
    <property type="entry name" value="SPRY_dom"/>
</dbReference>
<keyword evidence="9" id="KW-1185">Reference proteome</keyword>
<name>A0ABM3W5E4_ERIEU</name>
<dbReference type="GeneID" id="103122889"/>
<accession>A0ABM3W5E4</accession>
<dbReference type="Pfam" id="PF00643">
    <property type="entry name" value="zf-B_box"/>
    <property type="match status" value="1"/>
</dbReference>
<dbReference type="InterPro" id="IPR001841">
    <property type="entry name" value="Znf_RING"/>
</dbReference>
<keyword evidence="3" id="KW-0862">Zinc</keyword>
<dbReference type="InterPro" id="IPR013320">
    <property type="entry name" value="ConA-like_dom_sf"/>
</dbReference>
<dbReference type="Gene3D" id="3.30.40.10">
    <property type="entry name" value="Zinc/RING finger domain, C3HC4 (zinc finger)"/>
    <property type="match status" value="1"/>
</dbReference>
<dbReference type="Pfam" id="PF00622">
    <property type="entry name" value="SPRY"/>
    <property type="match status" value="1"/>
</dbReference>
<evidence type="ECO:0000256" key="5">
    <source>
        <dbReference type="SAM" id="Coils"/>
    </source>
</evidence>
<dbReference type="SUPFAM" id="SSF49899">
    <property type="entry name" value="Concanavalin A-like lectins/glucanases"/>
    <property type="match status" value="1"/>
</dbReference>
<proteinExistence type="predicted"/>
<dbReference type="SUPFAM" id="SSF57845">
    <property type="entry name" value="B-box zinc-binding domain"/>
    <property type="match status" value="1"/>
</dbReference>
<evidence type="ECO:0000256" key="3">
    <source>
        <dbReference type="ARBA" id="ARBA00022833"/>
    </source>
</evidence>
<dbReference type="RefSeq" id="XP_060031801.1">
    <property type="nucleotide sequence ID" value="XM_060175818.1"/>
</dbReference>
<dbReference type="InterPro" id="IPR017907">
    <property type="entry name" value="Znf_RING_CS"/>
</dbReference>
<dbReference type="SMART" id="SM00184">
    <property type="entry name" value="RING"/>
    <property type="match status" value="1"/>
</dbReference>
<dbReference type="PROSITE" id="PS00518">
    <property type="entry name" value="ZF_RING_1"/>
    <property type="match status" value="1"/>
</dbReference>
<dbReference type="InterPro" id="IPR043136">
    <property type="entry name" value="B30.2/SPRY_sf"/>
</dbReference>
<dbReference type="CDD" id="cd19761">
    <property type="entry name" value="Bbox2_TRIM5-like"/>
    <property type="match status" value="1"/>
</dbReference>
<feature type="domain" description="B box-type" evidence="7">
    <location>
        <begin position="93"/>
        <end position="134"/>
    </location>
</feature>
<evidence type="ECO:0000259" key="7">
    <source>
        <dbReference type="PROSITE" id="PS50119"/>
    </source>
</evidence>
<feature type="coiled-coil region" evidence="5">
    <location>
        <begin position="145"/>
        <end position="237"/>
    </location>
</feature>
<evidence type="ECO:0000313" key="9">
    <source>
        <dbReference type="Proteomes" id="UP001652624"/>
    </source>
</evidence>
<keyword evidence="2 4" id="KW-0863">Zinc-finger</keyword>
<dbReference type="SMART" id="SM00336">
    <property type="entry name" value="BBOX"/>
    <property type="match status" value="1"/>
</dbReference>
<keyword evidence="1" id="KW-0479">Metal-binding</keyword>
<keyword evidence="5" id="KW-0175">Coiled coil</keyword>
<gene>
    <name evidence="10" type="primary">LOC103122889</name>
</gene>
<dbReference type="Gene3D" id="2.60.120.920">
    <property type="match status" value="1"/>
</dbReference>
<evidence type="ECO:0000256" key="2">
    <source>
        <dbReference type="ARBA" id="ARBA00022771"/>
    </source>
</evidence>
<dbReference type="CDD" id="cd15822">
    <property type="entry name" value="SPRY_PRY_TRIM5"/>
    <property type="match status" value="1"/>
</dbReference>